<dbReference type="GO" id="GO:0003700">
    <property type="term" value="F:DNA-binding transcription factor activity"/>
    <property type="evidence" value="ECO:0007669"/>
    <property type="project" value="InterPro"/>
</dbReference>
<protein>
    <submittedName>
        <fullName evidence="2">Sigma-70 family RNA polymerase sigma factor</fullName>
    </submittedName>
</protein>
<dbReference type="SUPFAM" id="SSF88946">
    <property type="entry name" value="Sigma2 domain of RNA polymerase sigma factors"/>
    <property type="match status" value="1"/>
</dbReference>
<dbReference type="RefSeq" id="WP_282839943.1">
    <property type="nucleotide sequence ID" value="NZ_JASCXW010000031.1"/>
</dbReference>
<dbReference type="InterPro" id="IPR007627">
    <property type="entry name" value="RNA_pol_sigma70_r2"/>
</dbReference>
<name>A0AAW6U6P6_9MOLU</name>
<dbReference type="Proteomes" id="UP001431532">
    <property type="component" value="Unassembled WGS sequence"/>
</dbReference>
<evidence type="ECO:0000313" key="2">
    <source>
        <dbReference type="EMBL" id="MDI6453510.1"/>
    </source>
</evidence>
<evidence type="ECO:0000313" key="3">
    <source>
        <dbReference type="Proteomes" id="UP001431532"/>
    </source>
</evidence>
<keyword evidence="3" id="KW-1185">Reference proteome</keyword>
<dbReference type="InterPro" id="IPR013325">
    <property type="entry name" value="RNA_pol_sigma_r2"/>
</dbReference>
<reference evidence="2" key="1">
    <citation type="submission" date="2023-05" db="EMBL/GenBank/DDBJ databases">
        <title>Mariniplasma microaerophilum sp. nov., a novel anaerobic mollicute isolated from terrestrial mud volcano, Taman Peninsula, Russia.</title>
        <authorList>
            <person name="Khomyakova M.A."/>
            <person name="Merkel A.Y."/>
            <person name="Slobodkin A.I."/>
        </authorList>
    </citation>
    <scope>NUCLEOTIDE SEQUENCE</scope>
    <source>
        <strain evidence="2">M4Ah</strain>
    </source>
</reference>
<dbReference type="EMBL" id="JASCXW010000031">
    <property type="protein sequence ID" value="MDI6453510.1"/>
    <property type="molecule type" value="Genomic_DNA"/>
</dbReference>
<dbReference type="Pfam" id="PF04542">
    <property type="entry name" value="Sigma70_r2"/>
    <property type="match status" value="1"/>
</dbReference>
<dbReference type="Gene3D" id="1.10.1740.10">
    <property type="match status" value="1"/>
</dbReference>
<dbReference type="GO" id="GO:0006352">
    <property type="term" value="P:DNA-templated transcription initiation"/>
    <property type="evidence" value="ECO:0007669"/>
    <property type="project" value="InterPro"/>
</dbReference>
<gene>
    <name evidence="2" type="ORF">QJ521_08020</name>
</gene>
<feature type="domain" description="RNA polymerase sigma-70 region 2" evidence="1">
    <location>
        <begin position="22"/>
        <end position="82"/>
    </location>
</feature>
<comment type="caution">
    <text evidence="2">The sequence shown here is derived from an EMBL/GenBank/DDBJ whole genome shotgun (WGS) entry which is preliminary data.</text>
</comment>
<sequence length="164" mass="20338">MNDYELIYLIQVEQDEIALNFLFKKYHKFIWKYVHLLDVQEKEHDDLHQEGVLMLHKAIKTFDENRNKSFTRYFELILRRHLFHVKRKLPNYYLYEHTDFIKGVSYIEEEQTPIQLYSELEQIVFDQYFLCKQSVTSICRTTKYSKKQIYNTIFRIKEKYKIMI</sequence>
<proteinExistence type="predicted"/>
<evidence type="ECO:0000259" key="1">
    <source>
        <dbReference type="Pfam" id="PF04542"/>
    </source>
</evidence>
<organism evidence="2 3">
    <name type="scientific">Peloplasma aerotolerans</name>
    <dbReference type="NCBI Taxonomy" id="3044389"/>
    <lineage>
        <taxon>Bacteria</taxon>
        <taxon>Bacillati</taxon>
        <taxon>Mycoplasmatota</taxon>
        <taxon>Mollicutes</taxon>
        <taxon>Acholeplasmatales</taxon>
        <taxon>Acholeplasmataceae</taxon>
        <taxon>Peloplasma</taxon>
    </lineage>
</organism>
<accession>A0AAW6U6P6</accession>
<dbReference type="AlphaFoldDB" id="A0AAW6U6P6"/>